<dbReference type="AlphaFoldDB" id="A0A839TP07"/>
<organism evidence="1 2">
    <name type="scientific">Paenibacillus rhizosphaerae</name>
    <dbReference type="NCBI Taxonomy" id="297318"/>
    <lineage>
        <taxon>Bacteria</taxon>
        <taxon>Bacillati</taxon>
        <taxon>Bacillota</taxon>
        <taxon>Bacilli</taxon>
        <taxon>Bacillales</taxon>
        <taxon>Paenibacillaceae</taxon>
        <taxon>Paenibacillus</taxon>
    </lineage>
</organism>
<sequence>MPESFSFSNSDFAYLIDNRCNLFKVIDIRMDNNLFVALIQGELNISKQPIAALKRMNELSIRENVIQRSCLLSLEYEIAHDQSLTKENWLQILIEAFQNEEEDQEDEIEVLWGIRTREKQDVINSVFQQDTLFSESHFTFHLTHTYDKEPHGRHDLPEMKLQIPLIYGGIHQQMVTITIIIDEP</sequence>
<proteinExistence type="predicted"/>
<comment type="caution">
    <text evidence="1">The sequence shown here is derived from an EMBL/GenBank/DDBJ whole genome shotgun (WGS) entry which is preliminary data.</text>
</comment>
<evidence type="ECO:0000313" key="1">
    <source>
        <dbReference type="EMBL" id="MBB3128684.1"/>
    </source>
</evidence>
<dbReference type="RefSeq" id="WP_183582816.1">
    <property type="nucleotide sequence ID" value="NZ_JACHXJ010000002.1"/>
</dbReference>
<protein>
    <submittedName>
        <fullName evidence="1">Uncharacterized protein</fullName>
    </submittedName>
</protein>
<dbReference type="EMBL" id="JACHXJ010000002">
    <property type="protein sequence ID" value="MBB3128684.1"/>
    <property type="molecule type" value="Genomic_DNA"/>
</dbReference>
<name>A0A839TP07_9BACL</name>
<evidence type="ECO:0000313" key="2">
    <source>
        <dbReference type="Proteomes" id="UP000517523"/>
    </source>
</evidence>
<dbReference type="Proteomes" id="UP000517523">
    <property type="component" value="Unassembled WGS sequence"/>
</dbReference>
<accession>A0A839TP07</accession>
<gene>
    <name evidence="1" type="ORF">FHS19_003338</name>
</gene>
<reference evidence="1 2" key="1">
    <citation type="submission" date="2020-08" db="EMBL/GenBank/DDBJ databases">
        <title>Genomic Encyclopedia of Type Strains, Phase III (KMG-III): the genomes of soil and plant-associated and newly described type strains.</title>
        <authorList>
            <person name="Whitman W."/>
        </authorList>
    </citation>
    <scope>NUCLEOTIDE SEQUENCE [LARGE SCALE GENOMIC DNA]</scope>
    <source>
        <strain evidence="1 2">CECT 5831</strain>
    </source>
</reference>